<dbReference type="GO" id="GO:0043171">
    <property type="term" value="P:peptide catabolic process"/>
    <property type="evidence" value="ECO:0007669"/>
    <property type="project" value="TreeGrafter"/>
</dbReference>
<dbReference type="EMBL" id="BFBR01000002">
    <property type="protein sequence ID" value="GBF57154.1"/>
    <property type="molecule type" value="Genomic_DNA"/>
</dbReference>
<dbReference type="SUPFAM" id="SSF55486">
    <property type="entry name" value="Metalloproteases ('zincins'), catalytic domain"/>
    <property type="match status" value="1"/>
</dbReference>
<evidence type="ECO:0000313" key="4">
    <source>
        <dbReference type="EMBL" id="GBF57154.1"/>
    </source>
</evidence>
<dbReference type="InterPro" id="IPR014782">
    <property type="entry name" value="Peptidase_M1_dom"/>
</dbReference>
<reference evidence="4 5" key="1">
    <citation type="journal article" date="2018" name="Genome Announc.">
        <title>Draft Genome Sequence of "Candidatus Phycosocius bacilliformis," an Alphaproteobacterial Ectosymbiont of the Hydrocarbon-Producing Green Alga Botryococcus braunii.</title>
        <authorList>
            <person name="Tanabe Y."/>
            <person name="Yamaguchi H."/>
            <person name="Watanabe M.M."/>
        </authorList>
    </citation>
    <scope>NUCLEOTIDE SEQUENCE [LARGE SCALE GENOMIC DNA]</scope>
    <source>
        <strain evidence="4 5">BOTRYCO-2</strain>
    </source>
</reference>
<dbReference type="GO" id="GO:0005737">
    <property type="term" value="C:cytoplasm"/>
    <property type="evidence" value="ECO:0007669"/>
    <property type="project" value="TreeGrafter"/>
</dbReference>
<dbReference type="PANTHER" id="PTHR11533:SF174">
    <property type="entry name" value="PUROMYCIN-SENSITIVE AMINOPEPTIDASE-RELATED"/>
    <property type="match status" value="1"/>
</dbReference>
<evidence type="ECO:0000256" key="2">
    <source>
        <dbReference type="SAM" id="SignalP"/>
    </source>
</evidence>
<dbReference type="Gene3D" id="1.10.390.10">
    <property type="entry name" value="Neutral Protease Domain 2"/>
    <property type="match status" value="1"/>
</dbReference>
<dbReference type="GO" id="GO:0005615">
    <property type="term" value="C:extracellular space"/>
    <property type="evidence" value="ECO:0007669"/>
    <property type="project" value="TreeGrafter"/>
</dbReference>
<proteinExistence type="predicted"/>
<dbReference type="InterPro" id="IPR050344">
    <property type="entry name" value="Peptidase_M1_aminopeptidases"/>
</dbReference>
<dbReference type="GO" id="GO:0016020">
    <property type="term" value="C:membrane"/>
    <property type="evidence" value="ECO:0007669"/>
    <property type="project" value="TreeGrafter"/>
</dbReference>
<keyword evidence="4" id="KW-0378">Hydrolase</keyword>
<sequence>MKNVRLLVRVAVAFAFACLFSQSVAAQPIQQTKGDFQDKFRQLDPEDAPTPNDYRTASGAPGHKYWQQKVDYKIAVTLNEPTRTLSGGADVTYTNNSPDTLTYLWFMLDQNDVKKNSIAELTRTIEDNGRVSFDSVRRMQAIRDTAVSGFSVTAVKAVNGSALVHDVVDSLLRIDLAEPLKPGQSVNFRIEWSLPLRDARLIGGRSGYECFDKPDADGNCIFLAAQWFPRAAVYSDYEGWHNKSFLGRGEFTLEFGDYEVAITVPADFAVSATGDLVNAGDVLSPSQQARLAQARTSYKDPVYIITPQEAAAAEKSVAAGVKTWRFRAANVRDFAWAGSRKFIWDAMAVKQPGANDVLAMSFFPKEGDPLWSAYSTKSIAHTIRVYGRMTFAYPYPVAQSVNGPVGGMEYPMITFNGPRPEKDKAGNLSYSDRTKYGLISVIIHEVGHIWFPMMVNSDERQWTWMDEGLNTFLQYVAEQEWSEAYPSRRGDPRDMTEYMRSSDQVPIMTQSDSIVRLGENAYGKPATALVILRETVIGRARFDRAFKEYALRWRFKRPTPYDFFRTMEESSGTDLDWFWRGWFFSTDHVDISLTNVREGTIDTQDPDVEAARRIAERDAKPIELGQLNNAGMTTFVAQDPSLRDYYDRTDPLAATKGQKSRAATARAALSPQERAVLDLKDRIYILNLENKGGLVMPVIVKFTFKDGTTDIVAIPAEIWRFDARKVNWSYLSAKEVVQVELDPRQETADVNRSNNYFPTRIEPTRLEVFKSTQGPRNQMQDNDLAVSQGSLETTPAVTPKPAVGGAGGKSERPN</sequence>
<dbReference type="GO" id="GO:0042277">
    <property type="term" value="F:peptide binding"/>
    <property type="evidence" value="ECO:0007669"/>
    <property type="project" value="TreeGrafter"/>
</dbReference>
<dbReference type="Proteomes" id="UP000245086">
    <property type="component" value="Unassembled WGS sequence"/>
</dbReference>
<feature type="domain" description="Peptidase M1 membrane alanine aminopeptidase" evidence="3">
    <location>
        <begin position="392"/>
        <end position="582"/>
    </location>
</feature>
<feature type="compositionally biased region" description="Polar residues" evidence="1">
    <location>
        <begin position="772"/>
        <end position="796"/>
    </location>
</feature>
<evidence type="ECO:0000256" key="1">
    <source>
        <dbReference type="SAM" id="MobiDB-lite"/>
    </source>
</evidence>
<dbReference type="RefSeq" id="WP_108984030.1">
    <property type="nucleotide sequence ID" value="NZ_BFBR01000002.1"/>
</dbReference>
<evidence type="ECO:0000259" key="3">
    <source>
        <dbReference type="Pfam" id="PF01433"/>
    </source>
</evidence>
<protein>
    <submittedName>
        <fullName evidence="4">Aminopeptidase N</fullName>
        <ecNumber evidence="4">3.4.11.2</ecNumber>
    </submittedName>
</protein>
<feature type="signal peptide" evidence="2">
    <location>
        <begin position="1"/>
        <end position="26"/>
    </location>
</feature>
<dbReference type="GO" id="GO:0070006">
    <property type="term" value="F:metalloaminopeptidase activity"/>
    <property type="evidence" value="ECO:0007669"/>
    <property type="project" value="TreeGrafter"/>
</dbReference>
<evidence type="ECO:0000313" key="5">
    <source>
        <dbReference type="Proteomes" id="UP000245086"/>
    </source>
</evidence>
<gene>
    <name evidence="4" type="primary">pepN_1</name>
    <name evidence="4" type="ORF">PbB2_00814</name>
</gene>
<dbReference type="CDD" id="cd09604">
    <property type="entry name" value="M1_APN_like"/>
    <property type="match status" value="1"/>
</dbReference>
<keyword evidence="4" id="KW-0031">Aminopeptidase</keyword>
<dbReference type="AlphaFoldDB" id="A0A2P2E7Y6"/>
<feature type="chain" id="PRO_5015176004" evidence="2">
    <location>
        <begin position="27"/>
        <end position="814"/>
    </location>
</feature>
<keyword evidence="5" id="KW-1185">Reference proteome</keyword>
<dbReference type="GO" id="GO:0016285">
    <property type="term" value="F:alanyl aminopeptidase activity"/>
    <property type="evidence" value="ECO:0007669"/>
    <property type="project" value="UniProtKB-EC"/>
</dbReference>
<dbReference type="PANTHER" id="PTHR11533">
    <property type="entry name" value="PROTEASE M1 ZINC METALLOPROTEASE"/>
    <property type="match status" value="1"/>
</dbReference>
<dbReference type="Pfam" id="PF01433">
    <property type="entry name" value="Peptidase_M1"/>
    <property type="match status" value="1"/>
</dbReference>
<dbReference type="GO" id="GO:0008270">
    <property type="term" value="F:zinc ion binding"/>
    <property type="evidence" value="ECO:0007669"/>
    <property type="project" value="InterPro"/>
</dbReference>
<comment type="caution">
    <text evidence="4">The sequence shown here is derived from an EMBL/GenBank/DDBJ whole genome shotgun (WGS) entry which is preliminary data.</text>
</comment>
<dbReference type="EC" id="3.4.11.2" evidence="4"/>
<dbReference type="OrthoDB" id="9814383at2"/>
<name>A0A2P2E7Y6_9PROT</name>
<organism evidence="4 5">
    <name type="scientific">Candidatus Phycosocius bacilliformis</name>
    <dbReference type="NCBI Taxonomy" id="1445552"/>
    <lineage>
        <taxon>Bacteria</taxon>
        <taxon>Pseudomonadati</taxon>
        <taxon>Pseudomonadota</taxon>
        <taxon>Alphaproteobacteria</taxon>
        <taxon>Caulobacterales</taxon>
        <taxon>Caulobacterales incertae sedis</taxon>
        <taxon>Candidatus Phycosocius</taxon>
    </lineage>
</organism>
<accession>A0A2P2E7Y6</accession>
<keyword evidence="2" id="KW-0732">Signal</keyword>
<feature type="region of interest" description="Disordered" evidence="1">
    <location>
        <begin position="772"/>
        <end position="814"/>
    </location>
</feature>
<keyword evidence="4" id="KW-0645">Protease</keyword>
<dbReference type="InterPro" id="IPR027268">
    <property type="entry name" value="Peptidase_M4/M1_CTD_sf"/>
</dbReference>